<accession>A0A133V7H7</accession>
<proteinExistence type="predicted"/>
<dbReference type="EMBL" id="LHXX01000017">
    <property type="protein sequence ID" value="KXB02357.1"/>
    <property type="molecule type" value="Genomic_DNA"/>
</dbReference>
<reference evidence="1 2" key="1">
    <citation type="journal article" date="2016" name="Sci. Rep.">
        <title>Metabolic traits of an uncultured archaeal lineage -MSBL1- from brine pools of the Red Sea.</title>
        <authorList>
            <person name="Mwirichia R."/>
            <person name="Alam I."/>
            <person name="Rashid M."/>
            <person name="Vinu M."/>
            <person name="Ba-Alawi W."/>
            <person name="Anthony Kamau A."/>
            <person name="Kamanda Ngugi D."/>
            <person name="Goker M."/>
            <person name="Klenk H.P."/>
            <person name="Bajic V."/>
            <person name="Stingl U."/>
        </authorList>
    </citation>
    <scope>NUCLEOTIDE SEQUENCE [LARGE SCALE GENOMIC DNA]</scope>
    <source>
        <strain evidence="1">SCGC-AAA261D19</strain>
    </source>
</reference>
<comment type="caution">
    <text evidence="1">The sequence shown here is derived from an EMBL/GenBank/DDBJ whole genome shotgun (WGS) entry which is preliminary data.</text>
</comment>
<name>A0A133V7H7_9EURY</name>
<evidence type="ECO:0000313" key="1">
    <source>
        <dbReference type="EMBL" id="KXB02357.1"/>
    </source>
</evidence>
<evidence type="ECO:0000313" key="2">
    <source>
        <dbReference type="Proteomes" id="UP000070400"/>
    </source>
</evidence>
<keyword evidence="2" id="KW-1185">Reference proteome</keyword>
<protein>
    <submittedName>
        <fullName evidence="1">Uncharacterized protein</fullName>
    </submittedName>
</protein>
<sequence length="86" mass="10066">MKPIEYVEVLKEVKSLLKDFGFGKNEIKAYTVTILKEIGKDRRAESFRQELATEKQRKFMEDLGIEFPGGVTKEEASRLIWEKLKE</sequence>
<dbReference type="AlphaFoldDB" id="A0A133V7H7"/>
<gene>
    <name evidence="1" type="ORF">AKJ43_01885</name>
</gene>
<dbReference type="Proteomes" id="UP000070400">
    <property type="component" value="Unassembled WGS sequence"/>
</dbReference>
<organism evidence="1 2">
    <name type="scientific">candidate division MSBL1 archaeon SCGC-AAA261D19</name>
    <dbReference type="NCBI Taxonomy" id="1698273"/>
    <lineage>
        <taxon>Archaea</taxon>
        <taxon>Methanobacteriati</taxon>
        <taxon>Methanobacteriota</taxon>
        <taxon>candidate division MSBL1</taxon>
    </lineage>
</organism>